<organism evidence="1 2">
    <name type="scientific">Phyllobacterium leguminum</name>
    <dbReference type="NCBI Taxonomy" id="314237"/>
    <lineage>
        <taxon>Bacteria</taxon>
        <taxon>Pseudomonadati</taxon>
        <taxon>Pseudomonadota</taxon>
        <taxon>Alphaproteobacteria</taxon>
        <taxon>Hyphomicrobiales</taxon>
        <taxon>Phyllobacteriaceae</taxon>
        <taxon>Phyllobacterium</taxon>
    </lineage>
</organism>
<accession>A0A318TLQ6</accession>
<comment type="caution">
    <text evidence="1">The sequence shown here is derived from an EMBL/GenBank/DDBJ whole genome shotgun (WGS) entry which is preliminary data.</text>
</comment>
<protein>
    <submittedName>
        <fullName evidence="1">Uncharacterized protein</fullName>
    </submittedName>
</protein>
<sequence>MPGRAEGGVLQGYPYKYQTAGVKDPGGHFYVYWAAATAVTSSFTACSDVSSPLNWRVTTS</sequence>
<dbReference type="EMBL" id="QJTF01000001">
    <property type="protein sequence ID" value="PYE90436.1"/>
    <property type="molecule type" value="Genomic_DNA"/>
</dbReference>
<evidence type="ECO:0000313" key="2">
    <source>
        <dbReference type="Proteomes" id="UP000247454"/>
    </source>
</evidence>
<gene>
    <name evidence="1" type="ORF">C7477_101108</name>
</gene>
<proteinExistence type="predicted"/>
<dbReference type="AlphaFoldDB" id="A0A318TLQ6"/>
<keyword evidence="2" id="KW-1185">Reference proteome</keyword>
<evidence type="ECO:0000313" key="1">
    <source>
        <dbReference type="EMBL" id="PYE90436.1"/>
    </source>
</evidence>
<dbReference type="Proteomes" id="UP000247454">
    <property type="component" value="Unassembled WGS sequence"/>
</dbReference>
<name>A0A318TLQ6_9HYPH</name>
<reference evidence="1 2" key="1">
    <citation type="submission" date="2018-06" db="EMBL/GenBank/DDBJ databases">
        <title>Genomic Encyclopedia of Type Strains, Phase III (KMG-III): the genomes of soil and plant-associated and newly described type strains.</title>
        <authorList>
            <person name="Whitman W."/>
        </authorList>
    </citation>
    <scope>NUCLEOTIDE SEQUENCE [LARGE SCALE GENOMIC DNA]</scope>
    <source>
        <strain evidence="1 2">ORS 1419</strain>
    </source>
</reference>